<protein>
    <submittedName>
        <fullName evidence="3">Neural-cadherin</fullName>
    </submittedName>
</protein>
<evidence type="ECO:0000313" key="4">
    <source>
        <dbReference type="Proteomes" id="UP000076502"/>
    </source>
</evidence>
<keyword evidence="1" id="KW-0106">Calcium</keyword>
<feature type="domain" description="Cadherin" evidence="2">
    <location>
        <begin position="13"/>
        <end position="80"/>
    </location>
</feature>
<sequence length="105" mass="11517">MDPKADDVIRASFKVESDTKGANGDGMAIVSSLRTFNREQQKEYLVPIVIKDSGTPSMSGTSTLTIIIGDTNDNKMQPGSKDIFVYNYAVRISHFLDTSQKSLLV</sequence>
<dbReference type="SUPFAM" id="SSF49313">
    <property type="entry name" value="Cadherin-like"/>
    <property type="match status" value="1"/>
</dbReference>
<gene>
    <name evidence="3" type="ORF">WN55_01484</name>
</gene>
<evidence type="ECO:0000256" key="1">
    <source>
        <dbReference type="PROSITE-ProRule" id="PRU00043"/>
    </source>
</evidence>
<dbReference type="EMBL" id="KQ434889">
    <property type="protein sequence ID" value="KZC10368.1"/>
    <property type="molecule type" value="Genomic_DNA"/>
</dbReference>
<dbReference type="InterPro" id="IPR002126">
    <property type="entry name" value="Cadherin-like_dom"/>
</dbReference>
<evidence type="ECO:0000259" key="2">
    <source>
        <dbReference type="PROSITE" id="PS50268"/>
    </source>
</evidence>
<organism evidence="3 4">
    <name type="scientific">Dufourea novaeangliae</name>
    <name type="common">Sweat bee</name>
    <dbReference type="NCBI Taxonomy" id="178035"/>
    <lineage>
        <taxon>Eukaryota</taxon>
        <taxon>Metazoa</taxon>
        <taxon>Ecdysozoa</taxon>
        <taxon>Arthropoda</taxon>
        <taxon>Hexapoda</taxon>
        <taxon>Insecta</taxon>
        <taxon>Pterygota</taxon>
        <taxon>Neoptera</taxon>
        <taxon>Endopterygota</taxon>
        <taxon>Hymenoptera</taxon>
        <taxon>Apocrita</taxon>
        <taxon>Aculeata</taxon>
        <taxon>Apoidea</taxon>
        <taxon>Anthophila</taxon>
        <taxon>Halictidae</taxon>
        <taxon>Rophitinae</taxon>
        <taxon>Dufourea</taxon>
    </lineage>
</organism>
<dbReference type="GO" id="GO:0007156">
    <property type="term" value="P:homophilic cell adhesion via plasma membrane adhesion molecules"/>
    <property type="evidence" value="ECO:0007669"/>
    <property type="project" value="InterPro"/>
</dbReference>
<dbReference type="AlphaFoldDB" id="A0A154PGD4"/>
<dbReference type="Gene3D" id="2.60.40.60">
    <property type="entry name" value="Cadherins"/>
    <property type="match status" value="1"/>
</dbReference>
<reference evidence="3 4" key="1">
    <citation type="submission" date="2015-07" db="EMBL/GenBank/DDBJ databases">
        <title>The genome of Dufourea novaeangliae.</title>
        <authorList>
            <person name="Pan H."/>
            <person name="Kapheim K."/>
        </authorList>
    </citation>
    <scope>NUCLEOTIDE SEQUENCE [LARGE SCALE GENOMIC DNA]</scope>
    <source>
        <strain evidence="3">0120121106</strain>
        <tissue evidence="3">Whole body</tissue>
    </source>
</reference>
<dbReference type="Proteomes" id="UP000076502">
    <property type="component" value="Unassembled WGS sequence"/>
</dbReference>
<dbReference type="GO" id="GO:0005509">
    <property type="term" value="F:calcium ion binding"/>
    <property type="evidence" value="ECO:0007669"/>
    <property type="project" value="UniProtKB-UniRule"/>
</dbReference>
<dbReference type="PROSITE" id="PS50268">
    <property type="entry name" value="CADHERIN_2"/>
    <property type="match status" value="1"/>
</dbReference>
<dbReference type="InterPro" id="IPR015919">
    <property type="entry name" value="Cadherin-like_sf"/>
</dbReference>
<evidence type="ECO:0000313" key="3">
    <source>
        <dbReference type="EMBL" id="KZC10368.1"/>
    </source>
</evidence>
<keyword evidence="4" id="KW-1185">Reference proteome</keyword>
<proteinExistence type="predicted"/>
<dbReference type="SMART" id="SM00112">
    <property type="entry name" value="CA"/>
    <property type="match status" value="1"/>
</dbReference>
<dbReference type="STRING" id="178035.A0A154PGD4"/>
<dbReference type="CDD" id="cd11304">
    <property type="entry name" value="Cadherin_repeat"/>
    <property type="match status" value="1"/>
</dbReference>
<dbReference type="GO" id="GO:0016020">
    <property type="term" value="C:membrane"/>
    <property type="evidence" value="ECO:0007669"/>
    <property type="project" value="InterPro"/>
</dbReference>
<name>A0A154PGD4_DUFNO</name>
<accession>A0A154PGD4</accession>